<dbReference type="Pfam" id="PF19700">
    <property type="entry name" value="DUF6198"/>
    <property type="match status" value="1"/>
</dbReference>
<dbReference type="EMBL" id="QOCW01000024">
    <property type="protein sequence ID" value="RBW68155.1"/>
    <property type="molecule type" value="Genomic_DNA"/>
</dbReference>
<feature type="transmembrane region" description="Helical" evidence="1">
    <location>
        <begin position="146"/>
        <end position="168"/>
    </location>
</feature>
<evidence type="ECO:0000313" key="2">
    <source>
        <dbReference type="EMBL" id="RBW68155.1"/>
    </source>
</evidence>
<sequence>MGTTSRRIACYVIGLIILTFGISLTIKADLGAGAWDALNVGLAEKVGLTVGSWVVLVGIVLILLNAFLTKEKPDIFALITIIIAGACIDFWLLQVFESLALGSKGERLAALFIGIFVLAMGVSLYLQAKFAAIPVDGLMFALHKRFGWSLMTAKTVGEVAALLLALLFSGPVGIGTIIITAAIGPLVELFYPKISKMVKLNTI</sequence>
<feature type="transmembrane region" description="Helical" evidence="1">
    <location>
        <begin position="7"/>
        <end position="26"/>
    </location>
</feature>
<keyword evidence="1" id="KW-0812">Transmembrane</keyword>
<protein>
    <submittedName>
        <fullName evidence="2">Membrane protein</fullName>
    </submittedName>
</protein>
<feature type="transmembrane region" description="Helical" evidence="1">
    <location>
        <begin position="174"/>
        <end position="191"/>
    </location>
</feature>
<dbReference type="PANTHER" id="PTHR40078:SF1">
    <property type="entry name" value="INTEGRAL MEMBRANE PROTEIN"/>
    <property type="match status" value="1"/>
</dbReference>
<dbReference type="PANTHER" id="PTHR40078">
    <property type="entry name" value="INTEGRAL MEMBRANE PROTEIN-RELATED"/>
    <property type="match status" value="1"/>
</dbReference>
<comment type="caution">
    <text evidence="2">The sequence shown here is derived from an EMBL/GenBank/DDBJ whole genome shotgun (WGS) entry which is preliminary data.</text>
</comment>
<proteinExistence type="predicted"/>
<evidence type="ECO:0000256" key="1">
    <source>
        <dbReference type="SAM" id="Phobius"/>
    </source>
</evidence>
<reference evidence="2 3" key="1">
    <citation type="submission" date="2018-07" db="EMBL/GenBank/DDBJ databases">
        <title>Lottiidibacillus patelloidae gen. nov., sp. nov., isolated from the intestinal tract of a marine limpet and the reclassification of B. taeanensis BH030017T, B. algicola KMM 3737T and B. hwajinpoensis SW-72T as genus Lottiidibacillus.</title>
        <authorList>
            <person name="Liu R."/>
            <person name="Huang Z."/>
        </authorList>
    </citation>
    <scope>NUCLEOTIDE SEQUENCE [LARGE SCALE GENOMIC DNA]</scope>
    <source>
        <strain evidence="2 3">BH030017</strain>
    </source>
</reference>
<organism evidence="2 3">
    <name type="scientific">Bacillus taeanensis</name>
    <dbReference type="NCBI Taxonomy" id="273032"/>
    <lineage>
        <taxon>Bacteria</taxon>
        <taxon>Bacillati</taxon>
        <taxon>Bacillota</taxon>
        <taxon>Bacilli</taxon>
        <taxon>Bacillales</taxon>
        <taxon>Bacillaceae</taxon>
        <taxon>Bacillus</taxon>
    </lineage>
</organism>
<feature type="transmembrane region" description="Helical" evidence="1">
    <location>
        <begin position="75"/>
        <end position="96"/>
    </location>
</feature>
<accession>A0A366XSN4</accession>
<dbReference type="InterPro" id="IPR038750">
    <property type="entry name" value="YczE/YyaS-like"/>
</dbReference>
<keyword evidence="3" id="KW-1185">Reference proteome</keyword>
<name>A0A366XSN4_9BACI</name>
<gene>
    <name evidence="2" type="ORF">DS031_18225</name>
</gene>
<dbReference type="OrthoDB" id="1902994at2"/>
<dbReference type="RefSeq" id="WP_113807489.1">
    <property type="nucleotide sequence ID" value="NZ_QOCW01000024.1"/>
</dbReference>
<keyword evidence="1" id="KW-1133">Transmembrane helix</keyword>
<dbReference type="Proteomes" id="UP000253314">
    <property type="component" value="Unassembled WGS sequence"/>
</dbReference>
<evidence type="ECO:0000313" key="3">
    <source>
        <dbReference type="Proteomes" id="UP000253314"/>
    </source>
</evidence>
<keyword evidence="1" id="KW-0472">Membrane</keyword>
<feature type="transmembrane region" description="Helical" evidence="1">
    <location>
        <begin position="108"/>
        <end position="126"/>
    </location>
</feature>
<dbReference type="AlphaFoldDB" id="A0A366XSN4"/>
<feature type="transmembrane region" description="Helical" evidence="1">
    <location>
        <begin position="46"/>
        <end position="68"/>
    </location>
</feature>